<evidence type="ECO:0000313" key="3">
    <source>
        <dbReference type="Proteomes" id="UP000631114"/>
    </source>
</evidence>
<feature type="compositionally biased region" description="Basic and acidic residues" evidence="1">
    <location>
        <begin position="1"/>
        <end position="29"/>
    </location>
</feature>
<feature type="region of interest" description="Disordered" evidence="1">
    <location>
        <begin position="1"/>
        <end position="62"/>
    </location>
</feature>
<evidence type="ECO:0000313" key="2">
    <source>
        <dbReference type="EMBL" id="KAF9598533.1"/>
    </source>
</evidence>
<dbReference type="OrthoDB" id="1918800at2759"/>
<keyword evidence="3" id="KW-1185">Reference proteome</keyword>
<dbReference type="Proteomes" id="UP000631114">
    <property type="component" value="Unassembled WGS sequence"/>
</dbReference>
<dbReference type="PANTHER" id="PTHR34686">
    <property type="entry name" value="MATERNAL EFFECT EMBRYO ARREST PROTEIN"/>
    <property type="match status" value="1"/>
</dbReference>
<name>A0A835HI20_9MAGN</name>
<feature type="region of interest" description="Disordered" evidence="1">
    <location>
        <begin position="129"/>
        <end position="167"/>
    </location>
</feature>
<feature type="compositionally biased region" description="Polar residues" evidence="1">
    <location>
        <begin position="52"/>
        <end position="61"/>
    </location>
</feature>
<evidence type="ECO:0000256" key="1">
    <source>
        <dbReference type="SAM" id="MobiDB-lite"/>
    </source>
</evidence>
<dbReference type="AlphaFoldDB" id="A0A835HI20"/>
<accession>A0A835HI20</accession>
<reference evidence="2 3" key="1">
    <citation type="submission" date="2020-10" db="EMBL/GenBank/DDBJ databases">
        <title>The Coptis chinensis genome and diversification of protoberbering-type alkaloids.</title>
        <authorList>
            <person name="Wang B."/>
            <person name="Shu S."/>
            <person name="Song C."/>
            <person name="Liu Y."/>
        </authorList>
    </citation>
    <scope>NUCLEOTIDE SEQUENCE [LARGE SCALE GENOMIC DNA]</scope>
    <source>
        <strain evidence="2">HL-2020</strain>
        <tissue evidence="2">Leaf</tissue>
    </source>
</reference>
<protein>
    <recommendedName>
        <fullName evidence="4">Maternal effect embryo arrest 59</fullName>
    </recommendedName>
</protein>
<dbReference type="EMBL" id="JADFTS010000007">
    <property type="protein sequence ID" value="KAF9598533.1"/>
    <property type="molecule type" value="Genomic_DNA"/>
</dbReference>
<sequence length="167" mass="18920">MSTRPNRSDAHVSFEEERKIEEETREHFEGLAPKRHTKPQRSDHSSKYTDALGSSDQSTTIPEMVKFQHLEDEDPQKLVYNGSDATEEYVETEYYKDLNCVDKQHHTTGTGFIGVDTTDSSCFKLEPDSVKDCHSSSKGNPATNDWIPSDADTEIFSSNKPSRSENK</sequence>
<organism evidence="2 3">
    <name type="scientific">Coptis chinensis</name>
    <dbReference type="NCBI Taxonomy" id="261450"/>
    <lineage>
        <taxon>Eukaryota</taxon>
        <taxon>Viridiplantae</taxon>
        <taxon>Streptophyta</taxon>
        <taxon>Embryophyta</taxon>
        <taxon>Tracheophyta</taxon>
        <taxon>Spermatophyta</taxon>
        <taxon>Magnoliopsida</taxon>
        <taxon>Ranunculales</taxon>
        <taxon>Ranunculaceae</taxon>
        <taxon>Coptidoideae</taxon>
        <taxon>Coptis</taxon>
    </lineage>
</organism>
<proteinExistence type="predicted"/>
<dbReference type="PANTHER" id="PTHR34686:SF5">
    <property type="entry name" value="OS05G0451300 PROTEIN"/>
    <property type="match status" value="1"/>
</dbReference>
<gene>
    <name evidence="2" type="ORF">IFM89_028065</name>
</gene>
<evidence type="ECO:0008006" key="4">
    <source>
        <dbReference type="Google" id="ProtNLM"/>
    </source>
</evidence>
<comment type="caution">
    <text evidence="2">The sequence shown here is derived from an EMBL/GenBank/DDBJ whole genome shotgun (WGS) entry which is preliminary data.</text>
</comment>